<dbReference type="STRING" id="48699.ENSPLAP00000007812"/>
<keyword evidence="2" id="KW-0812">Transmembrane</keyword>
<name>A0A3B3U574_9TELE</name>
<comment type="similarity">
    <text evidence="1">Belongs to the monovalent cation:proton antiporter 1 (CPA1) transporter (TC 2.A.36) family.</text>
</comment>
<keyword evidence="2" id="KW-0472">Membrane</keyword>
<protein>
    <recommendedName>
        <fullName evidence="5">Cation/H+ exchanger domain-containing protein</fullName>
    </recommendedName>
</protein>
<dbReference type="PANTHER" id="PTHR31102">
    <property type="match status" value="1"/>
</dbReference>
<feature type="transmembrane region" description="Helical" evidence="2">
    <location>
        <begin position="57"/>
        <end position="76"/>
    </location>
</feature>
<proteinExistence type="inferred from homology"/>
<dbReference type="GeneTree" id="ENSGT00390000013285"/>
<evidence type="ECO:0000313" key="4">
    <source>
        <dbReference type="Proteomes" id="UP000261500"/>
    </source>
</evidence>
<evidence type="ECO:0000256" key="1">
    <source>
        <dbReference type="ARBA" id="ARBA00007367"/>
    </source>
</evidence>
<keyword evidence="4" id="KW-1185">Reference proteome</keyword>
<sequence>MRTLDLSSSCCVRLKDRCPRPNGFLNLLLTKAFLLVLLFGTVWSITGQECLPGGNLFGIVILFICSVLGGKLLGLIHLPTLPPFPPLLGMLLAGLLLRNVPYVGAAVFISPHWSAALRNVALSVILTRAGLGLDPSALRRLKAVCVRVAVGPCVLEACVVAVVSHFLLGLPWIWGFILG</sequence>
<reference evidence="3" key="2">
    <citation type="submission" date="2025-09" db="UniProtKB">
        <authorList>
            <consortium name="Ensembl"/>
        </authorList>
    </citation>
    <scope>IDENTIFICATION</scope>
</reference>
<accession>A0A3B3U574</accession>
<dbReference type="Ensembl" id="ENSPLAT00000003930.1">
    <property type="protein sequence ID" value="ENSPLAP00000007812.1"/>
    <property type="gene ID" value="ENSPLAG00000010249.1"/>
</dbReference>
<evidence type="ECO:0000313" key="3">
    <source>
        <dbReference type="Ensembl" id="ENSPLAP00000007812.1"/>
    </source>
</evidence>
<feature type="transmembrane region" description="Helical" evidence="2">
    <location>
        <begin position="88"/>
        <end position="109"/>
    </location>
</feature>
<reference evidence="3" key="1">
    <citation type="submission" date="2025-08" db="UniProtKB">
        <authorList>
            <consortium name="Ensembl"/>
        </authorList>
    </citation>
    <scope>IDENTIFICATION</scope>
</reference>
<feature type="transmembrane region" description="Helical" evidence="2">
    <location>
        <begin position="154"/>
        <end position="177"/>
    </location>
</feature>
<feature type="transmembrane region" description="Helical" evidence="2">
    <location>
        <begin position="23"/>
        <end position="45"/>
    </location>
</feature>
<evidence type="ECO:0008006" key="5">
    <source>
        <dbReference type="Google" id="ProtNLM"/>
    </source>
</evidence>
<keyword evidence="2" id="KW-1133">Transmembrane helix</keyword>
<dbReference type="Proteomes" id="UP000261500">
    <property type="component" value="Unplaced"/>
</dbReference>
<evidence type="ECO:0000256" key="2">
    <source>
        <dbReference type="SAM" id="Phobius"/>
    </source>
</evidence>
<dbReference type="AlphaFoldDB" id="A0A3B3U574"/>
<dbReference type="InterPro" id="IPR051843">
    <property type="entry name" value="CPA1_transporter"/>
</dbReference>
<dbReference type="GO" id="GO:0098662">
    <property type="term" value="P:inorganic cation transmembrane transport"/>
    <property type="evidence" value="ECO:0007669"/>
    <property type="project" value="TreeGrafter"/>
</dbReference>
<organism evidence="3 4">
    <name type="scientific">Poecilia latipinna</name>
    <name type="common">sailfin molly</name>
    <dbReference type="NCBI Taxonomy" id="48699"/>
    <lineage>
        <taxon>Eukaryota</taxon>
        <taxon>Metazoa</taxon>
        <taxon>Chordata</taxon>
        <taxon>Craniata</taxon>
        <taxon>Vertebrata</taxon>
        <taxon>Euteleostomi</taxon>
        <taxon>Actinopterygii</taxon>
        <taxon>Neopterygii</taxon>
        <taxon>Teleostei</taxon>
        <taxon>Neoteleostei</taxon>
        <taxon>Acanthomorphata</taxon>
        <taxon>Ovalentaria</taxon>
        <taxon>Atherinomorphae</taxon>
        <taxon>Cyprinodontiformes</taxon>
        <taxon>Poeciliidae</taxon>
        <taxon>Poeciliinae</taxon>
        <taxon>Poecilia</taxon>
    </lineage>
</organism>
<dbReference type="PANTHER" id="PTHR31102:SF22">
    <property type="entry name" value="SODIUM_HYDROGEN EXCHANGER 9B2-LIKE"/>
    <property type="match status" value="1"/>
</dbReference>